<feature type="compositionally biased region" description="Basic and acidic residues" evidence="3">
    <location>
        <begin position="53"/>
        <end position="63"/>
    </location>
</feature>
<feature type="domain" description="PRONE" evidence="4">
    <location>
        <begin position="65"/>
        <end position="440"/>
    </location>
</feature>
<dbReference type="InterPro" id="IPR038937">
    <property type="entry name" value="RopGEF"/>
</dbReference>
<organism evidence="5 6">
    <name type="scientific">Striga asiatica</name>
    <name type="common">Asiatic witchweed</name>
    <name type="synonym">Buchnera asiatica</name>
    <dbReference type="NCBI Taxonomy" id="4170"/>
    <lineage>
        <taxon>Eukaryota</taxon>
        <taxon>Viridiplantae</taxon>
        <taxon>Streptophyta</taxon>
        <taxon>Embryophyta</taxon>
        <taxon>Tracheophyta</taxon>
        <taxon>Spermatophyta</taxon>
        <taxon>Magnoliopsida</taxon>
        <taxon>eudicotyledons</taxon>
        <taxon>Gunneridae</taxon>
        <taxon>Pentapetalae</taxon>
        <taxon>asterids</taxon>
        <taxon>lamiids</taxon>
        <taxon>Lamiales</taxon>
        <taxon>Orobanchaceae</taxon>
        <taxon>Buchnereae</taxon>
        <taxon>Striga</taxon>
    </lineage>
</organism>
<comment type="caution">
    <text evidence="5">The sequence shown here is derived from an EMBL/GenBank/DDBJ whole genome shotgun (WGS) entry which is preliminary data.</text>
</comment>
<reference evidence="6" key="1">
    <citation type="journal article" date="2019" name="Curr. Biol.">
        <title>Genome Sequence of Striga asiatica Provides Insight into the Evolution of Plant Parasitism.</title>
        <authorList>
            <person name="Yoshida S."/>
            <person name="Kim S."/>
            <person name="Wafula E.K."/>
            <person name="Tanskanen J."/>
            <person name="Kim Y.M."/>
            <person name="Honaas L."/>
            <person name="Yang Z."/>
            <person name="Spallek T."/>
            <person name="Conn C.E."/>
            <person name="Ichihashi Y."/>
            <person name="Cheong K."/>
            <person name="Cui S."/>
            <person name="Der J.P."/>
            <person name="Gundlach H."/>
            <person name="Jiao Y."/>
            <person name="Hori C."/>
            <person name="Ishida J.K."/>
            <person name="Kasahara H."/>
            <person name="Kiba T."/>
            <person name="Kim M.S."/>
            <person name="Koo N."/>
            <person name="Laohavisit A."/>
            <person name="Lee Y.H."/>
            <person name="Lumba S."/>
            <person name="McCourt P."/>
            <person name="Mortimer J.C."/>
            <person name="Mutuku J.M."/>
            <person name="Nomura T."/>
            <person name="Sasaki-Sekimoto Y."/>
            <person name="Seto Y."/>
            <person name="Wang Y."/>
            <person name="Wakatake T."/>
            <person name="Sakakibara H."/>
            <person name="Demura T."/>
            <person name="Yamaguchi S."/>
            <person name="Yoneyama K."/>
            <person name="Manabe R.I."/>
            <person name="Nelson D.C."/>
            <person name="Schulman A.H."/>
            <person name="Timko M.P."/>
            <person name="dePamphilis C.W."/>
            <person name="Choi D."/>
            <person name="Shirasu K."/>
        </authorList>
    </citation>
    <scope>NUCLEOTIDE SEQUENCE [LARGE SCALE GENOMIC DNA]</scope>
    <source>
        <strain evidence="6">cv. UVA1</strain>
    </source>
</reference>
<dbReference type="PANTHER" id="PTHR33101">
    <property type="entry name" value="ROP GUANINE NUCLEOTIDE EXCHANGE FACTOR 1"/>
    <property type="match status" value="1"/>
</dbReference>
<evidence type="ECO:0000256" key="3">
    <source>
        <dbReference type="SAM" id="MobiDB-lite"/>
    </source>
</evidence>
<evidence type="ECO:0000256" key="2">
    <source>
        <dbReference type="PROSITE-ProRule" id="PRU00663"/>
    </source>
</evidence>
<name>A0A5A7RJA4_STRAF</name>
<dbReference type="FunFam" id="1.20.58.2010:FF:000001">
    <property type="entry name" value="Rop guanine nucleotide exchange factor 14"/>
    <property type="match status" value="1"/>
</dbReference>
<feature type="region of interest" description="Disordered" evidence="3">
    <location>
        <begin position="46"/>
        <end position="66"/>
    </location>
</feature>
<dbReference type="GO" id="GO:0005085">
    <property type="term" value="F:guanyl-nucleotide exchange factor activity"/>
    <property type="evidence" value="ECO:0007669"/>
    <property type="project" value="UniProtKB-UniRule"/>
</dbReference>
<dbReference type="Gene3D" id="1.20.58.2010">
    <property type="entry name" value="PRONE domain, subdomain 1"/>
    <property type="match status" value="2"/>
</dbReference>
<dbReference type="AlphaFoldDB" id="A0A5A7RJA4"/>
<dbReference type="Proteomes" id="UP000325081">
    <property type="component" value="Unassembled WGS sequence"/>
</dbReference>
<accession>A0A5A7RJA4</accession>
<evidence type="ECO:0000256" key="1">
    <source>
        <dbReference type="ARBA" id="ARBA00022658"/>
    </source>
</evidence>
<evidence type="ECO:0000259" key="4">
    <source>
        <dbReference type="PROSITE" id="PS51334"/>
    </source>
</evidence>
<evidence type="ECO:0000313" key="6">
    <source>
        <dbReference type="Proteomes" id="UP000325081"/>
    </source>
</evidence>
<dbReference type="PROSITE" id="PS51334">
    <property type="entry name" value="PRONE"/>
    <property type="match status" value="1"/>
</dbReference>
<protein>
    <submittedName>
        <fullName evidence="5">Rop guanine nucleotide exchange factor</fullName>
    </submittedName>
</protein>
<dbReference type="InterPro" id="IPR005512">
    <property type="entry name" value="PRONE_dom"/>
</dbReference>
<gene>
    <name evidence="5" type="ORF">STAS_35039</name>
</gene>
<proteinExistence type="predicted"/>
<sequence length="505" mass="56540">MKVSHFLYCASPVEKNRSKSNLSASDTVSCDENRVLEELSATPSPTCRPMRKSVADKTPLDHRKSQKAKASLSDCETIKERFWKLLLGEDMSGCGNGVCTALAISNAITNLCGRVFGQVLRLEPLPIDKKSTWRKEIEWLVCVSDHIVELVPSWQTFPDGRKSEVMTTRIRSDLYVNLPALRKLDNMLLEILDSFESPEFWYVDKGEGSASFRKLLNRKPDKWWLPVPRVPTGGLSEAARKMVRRKRESTNQILKAAAAINDSVLAEMDAPDSYFEALPKNVKTSLGDLIYENITSDQFSPDCMLDCLDLASDHHALDIAERLEVAIHSSHHKANLHGTHKSSNSKSSWEFVKDLVSNDADKSEQFSERAGSLLVRLKSRFPGLPRTKLDKSKIQHNKDVGRSILESYSRALETLALNILARFDDLLYVDDLSRSSAHRHVAQSVPRLSTMSAPTSSPYFSSPACSPLLIFSPGKGDKSPFATKKPTKRSLQGRASLKRVLNFYE</sequence>
<keyword evidence="6" id="KW-1185">Reference proteome</keyword>
<dbReference type="Pfam" id="PF03759">
    <property type="entry name" value="PRONE"/>
    <property type="match status" value="1"/>
</dbReference>
<evidence type="ECO:0000313" key="5">
    <source>
        <dbReference type="EMBL" id="GER57239.1"/>
    </source>
</evidence>
<keyword evidence="1 2" id="KW-0344">Guanine-nucleotide releasing factor</keyword>
<dbReference type="FunFam" id="1.20.58.2010:FF:000003">
    <property type="entry name" value="Rop guanine nucleotide exchange factor 14"/>
    <property type="match status" value="1"/>
</dbReference>
<dbReference type="PANTHER" id="PTHR33101:SF14">
    <property type="entry name" value="ROP GUANINE NUCLEOTIDE EXCHANGE FACTOR 7"/>
    <property type="match status" value="1"/>
</dbReference>
<dbReference type="OrthoDB" id="1053009at2759"/>
<dbReference type="EMBL" id="BKCP01013181">
    <property type="protein sequence ID" value="GER57239.1"/>
    <property type="molecule type" value="Genomic_DNA"/>
</dbReference>